<sequence>MYDKIDTGDITLQVESTRENREATDAFGNSSIAISQGAFDRGLSQDGVSYTEMRMNKNGDVYNIYDFTDITGWVSDAGYPGTVITNNGLVIQQSAQVVLEFKGAFGNGFFSSRVNSYVRILVNGSVVKTASGNANLGIYHVLFLKAGDVVKIQARCTNYWFDASRLRGGRDTYLKVRLNKPGEFDFEGDLAWPENSGFAYVGNNKWVVAPRAKKGKNPIVSAEDGGPDSYGYSYEGYTVGPVIAQSKVPWPVKGGQTVNFSGQFISLGNPREKSDFSGDTLVLYRFSLWGSGVTTDEYGTETENKIELMYYQASNSTSGTTNYNISGIPSATVPEGITHLYFTVSCVYQADGTYGTINFEVLEGSMVVSKASYFGASVVNPIQVIINQPSSIQPVYTHPLSKTGVAFKNPGGFLNVYENAQLTFFGAPDAPTTVQAYNYTPGGGTGSWIGTYSAAANERKTVSITPGTPGGTVQLLVISGTTYVEKLVNSESDTLNSTTDQLRKLTFVDIEDDASRISILKEEGDKSTGTIDFATATLDPAVSPLLKPGKIVRVLGRHYGNGNTTKPAGWTGPALYSTIFTGKVKRVTSGYSYEDDPVVQITLYDVYDSLQTIKTEFASDQMVKYGAWFNRVGSSVIYNDIDWAGSAKDESTVPNKFVYEPSAWGNISLADSVSMTRNANKWWVIVDRFNKMRIMTSLNPTKKYTLTDGTVAGDLNYGRFSRGSDTDSVINKVNVQEYVLDIKDLKGRTLAASSEPPADLDFVRSKQQTATFSNKTSVNSYGEFSKSFDVVRGNGNYLDLSSGYTGANFKSWAEAILAERSEPTINISELNVPIKNSNDIRKISELEILDKVDIVYKGVTQTSRVREIEHTIIPGRWYTEIRFDSKGDMTYWG</sequence>
<name>A0A1I9SA70_9CAUD</name>
<evidence type="ECO:0000313" key="1">
    <source>
        <dbReference type="EMBL" id="AOZ63676.1"/>
    </source>
</evidence>
<gene>
    <name evidence="1" type="ORF">SEA_WEASELS2_87</name>
</gene>
<dbReference type="EMBL" id="KX774321">
    <property type="protein sequence ID" value="AOZ63676.1"/>
    <property type="molecule type" value="Genomic_DNA"/>
</dbReference>
<keyword evidence="2" id="KW-1185">Reference proteome</keyword>
<organism evidence="1 2">
    <name type="scientific">Rhodococcus phage Weasels2</name>
    <dbReference type="NCBI Taxonomy" id="1897437"/>
    <lineage>
        <taxon>Viruses</taxon>
        <taxon>Duplodnaviria</taxon>
        <taxon>Heunggongvirae</taxon>
        <taxon>Uroviricota</taxon>
        <taxon>Caudoviricetes</taxon>
        <taxon>Weaselvirus</taxon>
        <taxon>Weaselvirus weasel</taxon>
    </lineage>
</organism>
<evidence type="ECO:0000313" key="2">
    <source>
        <dbReference type="Proteomes" id="UP000224902"/>
    </source>
</evidence>
<accession>A0A1I9SA70</accession>
<dbReference type="Proteomes" id="UP000224902">
    <property type="component" value="Segment"/>
</dbReference>
<protein>
    <submittedName>
        <fullName evidence="1">Uncharacterized protein</fullName>
    </submittedName>
</protein>
<proteinExistence type="predicted"/>
<reference evidence="2" key="1">
    <citation type="submission" date="2016-08" db="EMBL/GenBank/DDBJ databases">
        <authorList>
            <person name="Seilhamer J.J."/>
        </authorList>
    </citation>
    <scope>NUCLEOTIDE SEQUENCE [LARGE SCALE GENOMIC DNA]</scope>
</reference>